<dbReference type="PROSITE" id="PS01148">
    <property type="entry name" value="UPF0033"/>
    <property type="match status" value="1"/>
</dbReference>
<dbReference type="RefSeq" id="WP_416206335.1">
    <property type="nucleotide sequence ID" value="NZ_JBBKTX010000015.1"/>
</dbReference>
<dbReference type="Gene3D" id="3.30.110.40">
    <property type="entry name" value="TusA-like domain"/>
    <property type="match status" value="1"/>
</dbReference>
<dbReference type="EMBL" id="JBBKTX010000015">
    <property type="protein sequence ID" value="MFK4753276.1"/>
    <property type="molecule type" value="Genomic_DNA"/>
</dbReference>
<evidence type="ECO:0000259" key="2">
    <source>
        <dbReference type="PROSITE" id="PS01148"/>
    </source>
</evidence>
<dbReference type="InterPro" id="IPR036868">
    <property type="entry name" value="TusA-like_sf"/>
</dbReference>
<evidence type="ECO:0000313" key="3">
    <source>
        <dbReference type="EMBL" id="MFK4753276.1"/>
    </source>
</evidence>
<evidence type="ECO:0000256" key="1">
    <source>
        <dbReference type="ARBA" id="ARBA00008984"/>
    </source>
</evidence>
<dbReference type="Proteomes" id="UP001620597">
    <property type="component" value="Unassembled WGS sequence"/>
</dbReference>
<reference evidence="3 4" key="1">
    <citation type="submission" date="2024-03" db="EMBL/GenBank/DDBJ databases">
        <title>High-quality draft genome sequence of Oceanobacter sp. wDCs-4.</title>
        <authorList>
            <person name="Dong C."/>
        </authorList>
    </citation>
    <scope>NUCLEOTIDE SEQUENCE [LARGE SCALE GENOMIC DNA]</scope>
    <source>
        <strain evidence="4">wDCs-4</strain>
    </source>
</reference>
<evidence type="ECO:0000313" key="4">
    <source>
        <dbReference type="Proteomes" id="UP001620597"/>
    </source>
</evidence>
<dbReference type="PANTHER" id="PTHR33279:SF2">
    <property type="entry name" value="SULFUR CARRIER PROTEIN TUSA"/>
    <property type="match status" value="1"/>
</dbReference>
<dbReference type="SUPFAM" id="SSF64307">
    <property type="entry name" value="SirA-like"/>
    <property type="match status" value="1"/>
</dbReference>
<comment type="similarity">
    <text evidence="1">Belongs to the sulfur carrier protein TusA family.</text>
</comment>
<dbReference type="CDD" id="cd00291">
    <property type="entry name" value="SirA_YedF_YeeD"/>
    <property type="match status" value="1"/>
</dbReference>
<proteinExistence type="inferred from homology"/>
<organism evidence="3 4">
    <name type="scientific">Oceanobacter antarcticus</name>
    <dbReference type="NCBI Taxonomy" id="3133425"/>
    <lineage>
        <taxon>Bacteria</taxon>
        <taxon>Pseudomonadati</taxon>
        <taxon>Pseudomonadota</taxon>
        <taxon>Gammaproteobacteria</taxon>
        <taxon>Oceanospirillales</taxon>
        <taxon>Oceanospirillaceae</taxon>
        <taxon>Oceanobacter</taxon>
    </lineage>
</organism>
<dbReference type="InterPro" id="IPR001455">
    <property type="entry name" value="TusA-like"/>
</dbReference>
<comment type="caution">
    <text evidence="3">The sequence shown here is derived from an EMBL/GenBank/DDBJ whole genome shotgun (WGS) entry which is preliminary data.</text>
</comment>
<sequence>MSNPNDYNQLLDATALSCPLPLLKTKLALKTLAAGEVLMVRACDAGSWRDIPRYIELSEHRLLSTARNGDEYHYWIIKGVKG</sequence>
<keyword evidence="4" id="KW-1185">Reference proteome</keyword>
<name>A0ABW8NK87_9GAMM</name>
<feature type="domain" description="UPF0033" evidence="2">
    <location>
        <begin position="11"/>
        <end position="35"/>
    </location>
</feature>
<protein>
    <submittedName>
        <fullName evidence="3">Sulfurtransferase TusA family protein</fullName>
    </submittedName>
</protein>
<dbReference type="Pfam" id="PF01206">
    <property type="entry name" value="TusA"/>
    <property type="match status" value="1"/>
</dbReference>
<dbReference type="PANTHER" id="PTHR33279">
    <property type="entry name" value="SULFUR CARRIER PROTEIN YEDF-RELATED"/>
    <property type="match status" value="1"/>
</dbReference>
<accession>A0ABW8NK87</accession>
<gene>
    <name evidence="3" type="ORF">WG929_12740</name>
</gene>